<evidence type="ECO:0000256" key="6">
    <source>
        <dbReference type="HAMAP-Rule" id="MF_02207"/>
    </source>
</evidence>
<dbReference type="Proteomes" id="UP000178509">
    <property type="component" value="Unassembled WGS sequence"/>
</dbReference>
<dbReference type="AlphaFoldDB" id="A0A1G2HKR0"/>
<dbReference type="Gene3D" id="3.30.420.40">
    <property type="match status" value="3"/>
</dbReference>
<dbReference type="SUPFAM" id="SSF53067">
    <property type="entry name" value="Actin-like ATPase domain"/>
    <property type="match status" value="2"/>
</dbReference>
<keyword evidence="1 6" id="KW-0963">Cytoplasm</keyword>
<protein>
    <recommendedName>
        <fullName evidence="6">Cell shape-determining protein MreB</fullName>
    </recommendedName>
</protein>
<evidence type="ECO:0000256" key="3">
    <source>
        <dbReference type="ARBA" id="ARBA00022840"/>
    </source>
</evidence>
<name>A0A1G2HKR0_9BACT</name>
<dbReference type="PANTHER" id="PTHR42749">
    <property type="entry name" value="CELL SHAPE-DETERMINING PROTEIN MREB"/>
    <property type="match status" value="1"/>
</dbReference>
<dbReference type="EMBL" id="MHOJ01000004">
    <property type="protein sequence ID" value="OGZ63033.1"/>
    <property type="molecule type" value="Genomic_DNA"/>
</dbReference>
<feature type="binding site" evidence="6">
    <location>
        <begin position="13"/>
        <end position="15"/>
    </location>
    <ligand>
        <name>ATP</name>
        <dbReference type="ChEBI" id="CHEBI:30616"/>
    </ligand>
</feature>
<dbReference type="Pfam" id="PF06723">
    <property type="entry name" value="MreB_Mbl"/>
    <property type="match status" value="1"/>
</dbReference>
<dbReference type="GO" id="GO:0000902">
    <property type="term" value="P:cell morphogenesis"/>
    <property type="evidence" value="ECO:0007669"/>
    <property type="project" value="InterPro"/>
</dbReference>
<dbReference type="NCBIfam" id="NF010539">
    <property type="entry name" value="PRK13927.1"/>
    <property type="match status" value="1"/>
</dbReference>
<proteinExistence type="inferred from homology"/>
<keyword evidence="4 6" id="KW-0133">Cell shape</keyword>
<dbReference type="HAMAP" id="MF_02207">
    <property type="entry name" value="MreB"/>
    <property type="match status" value="1"/>
</dbReference>
<comment type="subunit">
    <text evidence="6">Forms polymers.</text>
</comment>
<feature type="binding site" evidence="6">
    <location>
        <begin position="205"/>
        <end position="208"/>
    </location>
    <ligand>
        <name>ATP</name>
        <dbReference type="ChEBI" id="CHEBI:30616"/>
    </ligand>
</feature>
<dbReference type="CDD" id="cd10225">
    <property type="entry name" value="ASKHA_NBD_MreB-like"/>
    <property type="match status" value="1"/>
</dbReference>
<reference evidence="7 8" key="1">
    <citation type="journal article" date="2016" name="Nat. Commun.">
        <title>Thousands of microbial genomes shed light on interconnected biogeochemical processes in an aquifer system.</title>
        <authorList>
            <person name="Anantharaman K."/>
            <person name="Brown C.T."/>
            <person name="Hug L.A."/>
            <person name="Sharon I."/>
            <person name="Castelle C.J."/>
            <person name="Probst A.J."/>
            <person name="Thomas B.C."/>
            <person name="Singh A."/>
            <person name="Wilkins M.J."/>
            <person name="Karaoz U."/>
            <person name="Brodie E.L."/>
            <person name="Williams K.H."/>
            <person name="Hubbard S.S."/>
            <person name="Banfield J.F."/>
        </authorList>
    </citation>
    <scope>NUCLEOTIDE SEQUENCE [LARGE SCALE GENOMIC DNA]</scope>
</reference>
<dbReference type="NCBIfam" id="TIGR00904">
    <property type="entry name" value="mreB"/>
    <property type="match status" value="1"/>
</dbReference>
<evidence type="ECO:0000256" key="5">
    <source>
        <dbReference type="ARBA" id="ARBA00023458"/>
    </source>
</evidence>
<comment type="function">
    <text evidence="6">Forms membrane-associated dynamic filaments that are essential for cell shape determination. Acts by regulating cell wall synthesis and cell elongation, and thus cell shape. A feedback loop between cell geometry and MreB localization may maintain elongated cell shape by targeting cell wall growth to regions of negative cell wall curvature.</text>
</comment>
<evidence type="ECO:0000313" key="8">
    <source>
        <dbReference type="Proteomes" id="UP000178509"/>
    </source>
</evidence>
<accession>A0A1G2HKR0</accession>
<dbReference type="GO" id="GO:0005737">
    <property type="term" value="C:cytoplasm"/>
    <property type="evidence" value="ECO:0007669"/>
    <property type="project" value="UniProtKB-SubCell"/>
</dbReference>
<evidence type="ECO:0000313" key="7">
    <source>
        <dbReference type="EMBL" id="OGZ63033.1"/>
    </source>
</evidence>
<dbReference type="PANTHER" id="PTHR42749:SF1">
    <property type="entry name" value="CELL SHAPE-DETERMINING PROTEIN MREB"/>
    <property type="match status" value="1"/>
</dbReference>
<feature type="binding site" evidence="6">
    <location>
        <begin position="157"/>
        <end position="159"/>
    </location>
    <ligand>
        <name>ATP</name>
        <dbReference type="ChEBI" id="CHEBI:30616"/>
    </ligand>
</feature>
<comment type="caution">
    <text evidence="7">The sequence shown here is derived from an EMBL/GenBank/DDBJ whole genome shotgun (WGS) entry which is preliminary data.</text>
</comment>
<feature type="binding site" evidence="6">
    <location>
        <begin position="285"/>
        <end position="288"/>
    </location>
    <ligand>
        <name>ATP</name>
        <dbReference type="ChEBI" id="CHEBI:30616"/>
    </ligand>
</feature>
<keyword evidence="3 6" id="KW-0067">ATP-binding</keyword>
<comment type="subcellular location">
    <subcellularLocation>
        <location evidence="6">Cytoplasm</location>
    </subcellularLocation>
    <text evidence="6">Membrane-associated.</text>
</comment>
<sequence length="336" mass="35628">MLSPRKIGIDLGTANSLVHVPGRGIVINEPSVVAVSVLDNTILAVGKAAKEMIGMTPDSIIAHRPLKDGVIADYRVTEAMIRYFINQVSGRFRLFKPEVMVSVPAGITSTERRAVIQSSMNAGAKAAYVVKEPVLAAIGAGVPINSPSGNMVVDIGGGTTEVAVISLGGIVSSYSTRVGGDKIDLAIANYIKTKYNLAIGERTAEDIKISIGNAIAQKDEEVYELRGRDFGTGLPKNISIKNNEITDAINEQLKDIVYTVKNVLRETPPELSADIMDKGMILSGGGALLRNIDELIAEATGVPAYIAKDPLLCVAIGTGVALENLNTYKRSILSKK</sequence>
<evidence type="ECO:0000256" key="1">
    <source>
        <dbReference type="ARBA" id="ARBA00022490"/>
    </source>
</evidence>
<comment type="similarity">
    <text evidence="5 6">Belongs to the FtsA/MreB family.</text>
</comment>
<dbReference type="InterPro" id="IPR043129">
    <property type="entry name" value="ATPase_NBD"/>
</dbReference>
<gene>
    <name evidence="6" type="primary">mreB</name>
    <name evidence="7" type="ORF">A3H51_00375</name>
</gene>
<dbReference type="InterPro" id="IPR004753">
    <property type="entry name" value="MreB"/>
</dbReference>
<organism evidence="7 8">
    <name type="scientific">Candidatus Spechtbacteria bacterium RIFCSPLOWO2_02_FULL_38_8</name>
    <dbReference type="NCBI Taxonomy" id="1802164"/>
    <lineage>
        <taxon>Bacteria</taxon>
        <taxon>Candidatus Spechtiibacteriota</taxon>
    </lineage>
</organism>
<evidence type="ECO:0000256" key="2">
    <source>
        <dbReference type="ARBA" id="ARBA00022741"/>
    </source>
</evidence>
<dbReference type="InterPro" id="IPR056546">
    <property type="entry name" value="MreB_MamK-like"/>
</dbReference>
<evidence type="ECO:0000256" key="4">
    <source>
        <dbReference type="ARBA" id="ARBA00022960"/>
    </source>
</evidence>
<dbReference type="GO" id="GO:0005524">
    <property type="term" value="F:ATP binding"/>
    <property type="evidence" value="ECO:0007669"/>
    <property type="project" value="UniProtKB-KW"/>
</dbReference>
<dbReference type="PRINTS" id="PR01652">
    <property type="entry name" value="SHAPEPROTEIN"/>
</dbReference>
<dbReference type="GO" id="GO:0008360">
    <property type="term" value="P:regulation of cell shape"/>
    <property type="evidence" value="ECO:0007669"/>
    <property type="project" value="UniProtKB-UniRule"/>
</dbReference>
<dbReference type="STRING" id="1802164.A3H51_00375"/>
<keyword evidence="2 6" id="KW-0547">Nucleotide-binding</keyword>